<feature type="compositionally biased region" description="Acidic residues" evidence="1">
    <location>
        <begin position="82"/>
        <end position="92"/>
    </location>
</feature>
<dbReference type="AlphaFoldDB" id="A0A0G1BEF2"/>
<reference evidence="2 3" key="1">
    <citation type="journal article" date="2015" name="Nature">
        <title>rRNA introns, odd ribosomes, and small enigmatic genomes across a large radiation of phyla.</title>
        <authorList>
            <person name="Brown C.T."/>
            <person name="Hug L.A."/>
            <person name="Thomas B.C."/>
            <person name="Sharon I."/>
            <person name="Castelle C.J."/>
            <person name="Singh A."/>
            <person name="Wilkins M.J."/>
            <person name="Williams K.H."/>
            <person name="Banfield J.F."/>
        </authorList>
    </citation>
    <scope>NUCLEOTIDE SEQUENCE [LARGE SCALE GENOMIC DNA]</scope>
</reference>
<proteinExistence type="predicted"/>
<comment type="caution">
    <text evidence="2">The sequence shown here is derived from an EMBL/GenBank/DDBJ whole genome shotgun (WGS) entry which is preliminary data.</text>
</comment>
<organism evidence="2 3">
    <name type="scientific">Candidatus Magasanikbacteria bacterium GW2011_GWE2_42_7</name>
    <dbReference type="NCBI Taxonomy" id="1619052"/>
    <lineage>
        <taxon>Bacteria</taxon>
        <taxon>Candidatus Magasanikiibacteriota</taxon>
    </lineage>
</organism>
<gene>
    <name evidence="2" type="ORF">UV42_C0020G0012</name>
</gene>
<feature type="compositionally biased region" description="Basic and acidic residues" evidence="1">
    <location>
        <begin position="57"/>
        <end position="69"/>
    </location>
</feature>
<feature type="region of interest" description="Disordered" evidence="1">
    <location>
        <begin position="57"/>
        <end position="92"/>
    </location>
</feature>
<dbReference type="EMBL" id="LCEK01000020">
    <property type="protein sequence ID" value="KKS71750.1"/>
    <property type="molecule type" value="Genomic_DNA"/>
</dbReference>
<protein>
    <submittedName>
        <fullName evidence="2">Uncharacterized protein</fullName>
    </submittedName>
</protein>
<evidence type="ECO:0000256" key="1">
    <source>
        <dbReference type="SAM" id="MobiDB-lite"/>
    </source>
</evidence>
<name>A0A0G1BEF2_9BACT</name>
<accession>A0A0G1BEF2</accession>
<evidence type="ECO:0000313" key="2">
    <source>
        <dbReference type="EMBL" id="KKS71750.1"/>
    </source>
</evidence>
<sequence length="92" mass="10571">MAGRDEEDDIGIDDELPREFEIDMDIDMDIDEEEDDDIDEDDVLDAATFMEDLGAAEREPMGDHHDPMDQRLFSGRRPSFDLLDEEGWSSGF</sequence>
<dbReference type="Proteomes" id="UP000033867">
    <property type="component" value="Unassembled WGS sequence"/>
</dbReference>
<evidence type="ECO:0000313" key="3">
    <source>
        <dbReference type="Proteomes" id="UP000033867"/>
    </source>
</evidence>